<dbReference type="Proteomes" id="UP000054144">
    <property type="component" value="Unassembled WGS sequence"/>
</dbReference>
<dbReference type="InterPro" id="IPR015943">
    <property type="entry name" value="WD40/YVTN_repeat-like_dom_sf"/>
</dbReference>
<feature type="region of interest" description="Disordered" evidence="6">
    <location>
        <begin position="353"/>
        <end position="397"/>
    </location>
</feature>
<dbReference type="InterPro" id="IPR001680">
    <property type="entry name" value="WD40_rpt"/>
</dbReference>
<protein>
    <submittedName>
        <fullName evidence="10">Uncharacterized protein</fullName>
    </submittedName>
</protein>
<evidence type="ECO:0000256" key="1">
    <source>
        <dbReference type="ARBA" id="ARBA00004123"/>
    </source>
</evidence>
<keyword evidence="3" id="KW-0677">Repeat</keyword>
<dbReference type="InterPro" id="IPR057646">
    <property type="entry name" value="WD40_WDHD1_1st"/>
</dbReference>
<dbReference type="InterPro" id="IPR036322">
    <property type="entry name" value="WD40_repeat_dom_sf"/>
</dbReference>
<feature type="domain" description="WDHD1 first WD40" evidence="9">
    <location>
        <begin position="10"/>
        <end position="306"/>
    </location>
</feature>
<evidence type="ECO:0000256" key="3">
    <source>
        <dbReference type="ARBA" id="ARBA00022737"/>
    </source>
</evidence>
<dbReference type="PANTHER" id="PTHR19932:SF10">
    <property type="entry name" value="WD REPEAT AND HMG-BOX DNA-BINDING PROTEIN 1"/>
    <property type="match status" value="1"/>
</dbReference>
<feature type="repeat" description="WD" evidence="5">
    <location>
        <begin position="138"/>
        <end position="179"/>
    </location>
</feature>
<dbReference type="Pfam" id="PF24817">
    <property type="entry name" value="WD40_WDHD1_1st"/>
    <property type="match status" value="1"/>
</dbReference>
<evidence type="ECO:0000313" key="11">
    <source>
        <dbReference type="Proteomes" id="UP000054144"/>
    </source>
</evidence>
<feature type="region of interest" description="Disordered" evidence="6">
    <location>
        <begin position="871"/>
        <end position="950"/>
    </location>
</feature>
<sequence length="1093" mass="119725">MPNPNNIISRWSHDPGYTCLAFSVDGKRLYTGGADSLVMIWDVNAGPDAEPPRSTDADAPITALTTSKDCWLSASKNGTVRRYAHSATTSQQLVTTVPGLAVRDIAFNPSGTRVAVTSDEPVVKIIDIEDITQVLKLEGGHDGIIRRVTWHPTESIVTTCGADGKIVVWDISSTEPVILHAIDDVVPILQETDEEKFDRDCPVIWHTSGKFFFAITRIDAIITVDREWNLGEPFNDAENTASEPITALALSSNGLYLASAHRGQVLIWSVMTRRIIARCVTNFGTICALRFSPTENIIAWTDIDGHAARYYNIIPKDMPDPVKPSIGSTASLGIKKALPKQAVDELFQRNLPLNTGQKSKHSEESMPVDDTADIDDDFNIDDIDDERGAEDVDDDDEGLRPIVAPLQTAAQSPFQPGATPFSGDTNAKCYLAFTTLGVIEAAESREDHRIIDVSFFDQSARRGYHFTDLYRCSMASLGPNGAAFACQPEGENSCALVLYKPHNSGSAWGQSGEWTYTLRPRTRILGIAAGGSSDVGHVVLATSEGDLTFISGTGRERCILGLGGHFLCMVAGDKYVFVVMRQGSTFEGSQSLAFCSIAFEDFTVRQAGLLPVPRSAILQWSGITDEGIPAIYDSVGYLHVLTNHRRVHQATWMRVLDTNLLDRRMAEDGSGRIGKDESYWPVGVAGKSFMCLIIKGRQKYPGFPRPLVQEIDLCFPFRTKEPDIEKLSRELYLLDTMRASADDDAEATTLEHGIDKGILLLIQSACKSNDVARALELARLIRVPKIVDAAVKIAEFYHLSGLRERLLNLRQGRTDDDAEDDYWKAPVEEKYVRPPPSLLPVESKALQNLERPPAIYRPGLERATAAVETTRYTRKSASESASMAGISDDLASVGTAEKRKRGDAEDVAMPPPKQKTNPFARKAPPQDNLDNDRNPFVRRTESRTVQKSESFFEKMDKAETVKTTKKNIFGKKNASGSKGNDIVGKKSGGQRQTTLFGLPAGSTSEVKRQGRKSKKPTEAESTPPIQDNLPDAPVHSNDEPPQDGVAQLEANEGEVPMTDATAVESQESTQWDSQQVGPASSEQLFSSLMTVCS</sequence>
<dbReference type="SUPFAM" id="SSF50978">
    <property type="entry name" value="WD40 repeat-like"/>
    <property type="match status" value="1"/>
</dbReference>
<organism evidence="10 11">
    <name type="scientific">Fistulina hepatica ATCC 64428</name>
    <dbReference type="NCBI Taxonomy" id="1128425"/>
    <lineage>
        <taxon>Eukaryota</taxon>
        <taxon>Fungi</taxon>
        <taxon>Dikarya</taxon>
        <taxon>Basidiomycota</taxon>
        <taxon>Agaricomycotina</taxon>
        <taxon>Agaricomycetes</taxon>
        <taxon>Agaricomycetidae</taxon>
        <taxon>Agaricales</taxon>
        <taxon>Fistulinaceae</taxon>
        <taxon>Fistulina</taxon>
    </lineage>
</organism>
<dbReference type="InterPro" id="IPR048591">
    <property type="entry name" value="WDHD1/CFT4_hel"/>
</dbReference>
<dbReference type="Pfam" id="PF12341">
    <property type="entry name" value="Mcl1_mid"/>
    <property type="match status" value="1"/>
</dbReference>
<feature type="region of interest" description="Disordered" evidence="6">
    <location>
        <begin position="970"/>
        <end position="1093"/>
    </location>
</feature>
<comment type="subcellular location">
    <subcellularLocation>
        <location evidence="1">Nucleus</location>
    </subcellularLocation>
</comment>
<dbReference type="GO" id="GO:0006261">
    <property type="term" value="P:DNA-templated DNA replication"/>
    <property type="evidence" value="ECO:0007669"/>
    <property type="project" value="TreeGrafter"/>
</dbReference>
<feature type="compositionally biased region" description="Polar residues" evidence="6">
    <location>
        <begin position="1063"/>
        <end position="1093"/>
    </location>
</feature>
<evidence type="ECO:0000256" key="2">
    <source>
        <dbReference type="ARBA" id="ARBA00022574"/>
    </source>
</evidence>
<dbReference type="InterPro" id="IPR022100">
    <property type="entry name" value="WDHD1/CFT4_beta-prop_2nd"/>
</dbReference>
<dbReference type="GO" id="GO:0006281">
    <property type="term" value="P:DNA repair"/>
    <property type="evidence" value="ECO:0007669"/>
    <property type="project" value="TreeGrafter"/>
</dbReference>
<name>A0A0D7AMK9_9AGAR</name>
<feature type="domain" description="WDHD1/CFT4 second beta-propeller" evidence="7">
    <location>
        <begin position="413"/>
        <end position="716"/>
    </location>
</feature>
<evidence type="ECO:0000259" key="9">
    <source>
        <dbReference type="Pfam" id="PF24817"/>
    </source>
</evidence>
<evidence type="ECO:0000313" key="10">
    <source>
        <dbReference type="EMBL" id="KIY53105.1"/>
    </source>
</evidence>
<evidence type="ECO:0000259" key="8">
    <source>
        <dbReference type="Pfam" id="PF20946"/>
    </source>
</evidence>
<dbReference type="GO" id="GO:0043596">
    <property type="term" value="C:nuclear replication fork"/>
    <property type="evidence" value="ECO:0007669"/>
    <property type="project" value="TreeGrafter"/>
</dbReference>
<dbReference type="Gene3D" id="2.130.10.10">
    <property type="entry name" value="YVTN repeat-like/Quinoprotein amine dehydrogenase"/>
    <property type="match status" value="2"/>
</dbReference>
<evidence type="ECO:0000256" key="5">
    <source>
        <dbReference type="PROSITE-ProRule" id="PRU00221"/>
    </source>
</evidence>
<dbReference type="PROSITE" id="PS00678">
    <property type="entry name" value="WD_REPEATS_1"/>
    <property type="match status" value="2"/>
</dbReference>
<proteinExistence type="predicted"/>
<reference evidence="10 11" key="1">
    <citation type="journal article" date="2015" name="Fungal Genet. Biol.">
        <title>Evolution of novel wood decay mechanisms in Agaricales revealed by the genome sequences of Fistulina hepatica and Cylindrobasidium torrendii.</title>
        <authorList>
            <person name="Floudas D."/>
            <person name="Held B.W."/>
            <person name="Riley R."/>
            <person name="Nagy L.G."/>
            <person name="Koehler G."/>
            <person name="Ransdell A.S."/>
            <person name="Younus H."/>
            <person name="Chow J."/>
            <person name="Chiniquy J."/>
            <person name="Lipzen A."/>
            <person name="Tritt A."/>
            <person name="Sun H."/>
            <person name="Haridas S."/>
            <person name="LaButti K."/>
            <person name="Ohm R.A."/>
            <person name="Kues U."/>
            <person name="Blanchette R.A."/>
            <person name="Grigoriev I.V."/>
            <person name="Minto R.E."/>
            <person name="Hibbett D.S."/>
        </authorList>
    </citation>
    <scope>NUCLEOTIDE SEQUENCE [LARGE SCALE GENOMIC DNA]</scope>
    <source>
        <strain evidence="10 11">ATCC 64428</strain>
    </source>
</reference>
<dbReference type="EMBL" id="KN881628">
    <property type="protein sequence ID" value="KIY53105.1"/>
    <property type="molecule type" value="Genomic_DNA"/>
</dbReference>
<keyword evidence="2 5" id="KW-0853">WD repeat</keyword>
<dbReference type="AlphaFoldDB" id="A0A0D7AMK9"/>
<feature type="domain" description="WDHD1/CFT4 helical bundle" evidence="8">
    <location>
        <begin position="739"/>
        <end position="814"/>
    </location>
</feature>
<dbReference type="PANTHER" id="PTHR19932">
    <property type="entry name" value="WD REPEAT AND HMG-BOX DNA BINDING PROTEIN"/>
    <property type="match status" value="1"/>
</dbReference>
<evidence type="ECO:0000259" key="7">
    <source>
        <dbReference type="Pfam" id="PF12341"/>
    </source>
</evidence>
<feature type="compositionally biased region" description="Basic and acidic residues" evidence="6">
    <location>
        <begin position="930"/>
        <end position="950"/>
    </location>
</feature>
<feature type="compositionally biased region" description="Acidic residues" evidence="6">
    <location>
        <begin position="366"/>
        <end position="397"/>
    </location>
</feature>
<dbReference type="Pfam" id="PF20946">
    <property type="entry name" value="Ctf4_C"/>
    <property type="match status" value="1"/>
</dbReference>
<keyword evidence="11" id="KW-1185">Reference proteome</keyword>
<gene>
    <name evidence="10" type="ORF">FISHEDRAFT_63502</name>
</gene>
<feature type="repeat" description="WD" evidence="5">
    <location>
        <begin position="10"/>
        <end position="51"/>
    </location>
</feature>
<accession>A0A0D7AMK9</accession>
<evidence type="ECO:0000256" key="6">
    <source>
        <dbReference type="SAM" id="MobiDB-lite"/>
    </source>
</evidence>
<dbReference type="PROSITE" id="PS50294">
    <property type="entry name" value="WD_REPEATS_REGION"/>
    <property type="match status" value="2"/>
</dbReference>
<dbReference type="GO" id="GO:0003682">
    <property type="term" value="F:chromatin binding"/>
    <property type="evidence" value="ECO:0007669"/>
    <property type="project" value="TreeGrafter"/>
</dbReference>
<dbReference type="OrthoDB" id="427368at2759"/>
<dbReference type="SMART" id="SM00320">
    <property type="entry name" value="WD40"/>
    <property type="match status" value="6"/>
</dbReference>
<dbReference type="GO" id="GO:0000278">
    <property type="term" value="P:mitotic cell cycle"/>
    <property type="evidence" value="ECO:0007669"/>
    <property type="project" value="TreeGrafter"/>
</dbReference>
<dbReference type="InterPro" id="IPR019775">
    <property type="entry name" value="WD40_repeat_CS"/>
</dbReference>
<keyword evidence="4" id="KW-0539">Nucleus</keyword>
<dbReference type="PROSITE" id="PS50082">
    <property type="entry name" value="WD_REPEATS_2"/>
    <property type="match status" value="2"/>
</dbReference>
<evidence type="ECO:0000256" key="4">
    <source>
        <dbReference type="ARBA" id="ARBA00023242"/>
    </source>
</evidence>